<dbReference type="AlphaFoldDB" id="A0A176VB84"/>
<dbReference type="Proteomes" id="UP000077202">
    <property type="component" value="Unassembled WGS sequence"/>
</dbReference>
<organism evidence="1 2">
    <name type="scientific">Marchantia polymorpha subsp. ruderalis</name>
    <dbReference type="NCBI Taxonomy" id="1480154"/>
    <lineage>
        <taxon>Eukaryota</taxon>
        <taxon>Viridiplantae</taxon>
        <taxon>Streptophyta</taxon>
        <taxon>Embryophyta</taxon>
        <taxon>Marchantiophyta</taxon>
        <taxon>Marchantiopsida</taxon>
        <taxon>Marchantiidae</taxon>
        <taxon>Marchantiales</taxon>
        <taxon>Marchantiaceae</taxon>
        <taxon>Marchantia</taxon>
    </lineage>
</organism>
<name>A0A176VB84_MARPO</name>
<gene>
    <name evidence="1" type="ORF">AXG93_2899s1230</name>
</gene>
<keyword evidence="2" id="KW-1185">Reference proteome</keyword>
<evidence type="ECO:0000313" key="2">
    <source>
        <dbReference type="Proteomes" id="UP000077202"/>
    </source>
</evidence>
<reference evidence="1" key="1">
    <citation type="submission" date="2016-03" db="EMBL/GenBank/DDBJ databases">
        <title>Mechanisms controlling the formation of the plant cell surface in tip-growing cells are functionally conserved among land plants.</title>
        <authorList>
            <person name="Honkanen S."/>
            <person name="Jones V.A."/>
            <person name="Morieri G."/>
            <person name="Champion C."/>
            <person name="Hetherington A.J."/>
            <person name="Kelly S."/>
            <person name="Saint-Marcoux D."/>
            <person name="Proust H."/>
            <person name="Prescott H."/>
            <person name="Dolan L."/>
        </authorList>
    </citation>
    <scope>NUCLEOTIDE SEQUENCE [LARGE SCALE GENOMIC DNA]</scope>
    <source>
        <tissue evidence="1">Whole gametophyte</tissue>
    </source>
</reference>
<protein>
    <submittedName>
        <fullName evidence="1">Uncharacterized protein</fullName>
    </submittedName>
</protein>
<proteinExistence type="predicted"/>
<comment type="caution">
    <text evidence="1">The sequence shown here is derived from an EMBL/GenBank/DDBJ whole genome shotgun (WGS) entry which is preliminary data.</text>
</comment>
<dbReference type="EMBL" id="LVLJ01004132">
    <property type="protein sequence ID" value="OAE18094.1"/>
    <property type="molecule type" value="Genomic_DNA"/>
</dbReference>
<accession>A0A176VB84</accession>
<sequence>MHAPMTEPEQRSAADVMDVLRVSECAGAGGGLHRICLQIVGGERAVDNGFFSATDLRRCVSPVSPGWRARERHIIMEKKKATKSQSVIHLGKPNHPSHPQAPRIHEQVTNLCCIERRAQGMNRPVPSVVHPQEFQNPLVSTSCEEPHETTDTR</sequence>
<evidence type="ECO:0000313" key="1">
    <source>
        <dbReference type="EMBL" id="OAE18094.1"/>
    </source>
</evidence>